<sequence length="564" mass="63351">MPADVSNKHTRTVKKPYYSPEVMDGPETRFAFKTGPRATKSDMGTSEKKPLGCYTPGTASFLMTKLSVHQNSVENSDTVSPSPKLESRESSTPSSLPSLVPITPDTPSSLNTDERDELEQEVFSPSLNNYDTPATSPPYTPPLPEPSTEPTEPTIVDILQNRTASIWGPTQTHNNVMMLFNSVEVLEAMEHVPHSVRPVIEDLINKFNPINANVHGLYSIPLPKNDTYLSLNYHTTLLSVMVRSQQEIFIHPSNQSPLSLYTRAYETLTKQSYTAPFSCEKTIVEYAKLKGINLSFSSLIALAYRFNKETMENYHTLPPVIPPGTSSTIEHAPNAGERAEVIRDLQQIALSTDEPSSTAIAHLIQLVQAAMSRDMIQHSNFPRTQIDYVPLEDLGAVPSKYSRHSLSSPITREMMKIVKSITTICDALAKYLTTLGFGSSNLVTEFNHETRERIAHRLHAKRIDAFMLETPYGDDFCGPVPHNPYIQPFEYRFLLPATYFLDIIDSLPYADKDRSFRSVTGQLRSVIEHTMVPLHYDIRTLRAAFHPTADAWKHEDAYHLDRVL</sequence>
<dbReference type="Proteomes" id="UP001383192">
    <property type="component" value="Unassembled WGS sequence"/>
</dbReference>
<accession>A0AAW0ASV9</accession>
<proteinExistence type="predicted"/>
<evidence type="ECO:0000313" key="3">
    <source>
        <dbReference type="Proteomes" id="UP001383192"/>
    </source>
</evidence>
<feature type="compositionally biased region" description="Low complexity" evidence="1">
    <location>
        <begin position="90"/>
        <end position="99"/>
    </location>
</feature>
<feature type="compositionally biased region" description="Polar residues" evidence="1">
    <location>
        <begin position="72"/>
        <end position="81"/>
    </location>
</feature>
<gene>
    <name evidence="2" type="ORF">VNI00_018952</name>
</gene>
<protein>
    <submittedName>
        <fullName evidence="2">Uncharacterized protein</fullName>
    </submittedName>
</protein>
<feature type="region of interest" description="Disordered" evidence="1">
    <location>
        <begin position="1"/>
        <end position="51"/>
    </location>
</feature>
<feature type="compositionally biased region" description="Pro residues" evidence="1">
    <location>
        <begin position="135"/>
        <end position="147"/>
    </location>
</feature>
<dbReference type="EMBL" id="JAYKXP010000293">
    <property type="protein sequence ID" value="KAK7016212.1"/>
    <property type="molecule type" value="Genomic_DNA"/>
</dbReference>
<feature type="region of interest" description="Disordered" evidence="1">
    <location>
        <begin position="72"/>
        <end position="150"/>
    </location>
</feature>
<comment type="caution">
    <text evidence="2">The sequence shown here is derived from an EMBL/GenBank/DDBJ whole genome shotgun (WGS) entry which is preliminary data.</text>
</comment>
<dbReference type="AlphaFoldDB" id="A0AAW0ASV9"/>
<organism evidence="2 3">
    <name type="scientific">Paramarasmius palmivorus</name>
    <dbReference type="NCBI Taxonomy" id="297713"/>
    <lineage>
        <taxon>Eukaryota</taxon>
        <taxon>Fungi</taxon>
        <taxon>Dikarya</taxon>
        <taxon>Basidiomycota</taxon>
        <taxon>Agaricomycotina</taxon>
        <taxon>Agaricomycetes</taxon>
        <taxon>Agaricomycetidae</taxon>
        <taxon>Agaricales</taxon>
        <taxon>Marasmiineae</taxon>
        <taxon>Marasmiaceae</taxon>
        <taxon>Paramarasmius</taxon>
    </lineage>
</organism>
<evidence type="ECO:0000313" key="2">
    <source>
        <dbReference type="EMBL" id="KAK7016212.1"/>
    </source>
</evidence>
<keyword evidence="3" id="KW-1185">Reference proteome</keyword>
<reference evidence="2 3" key="1">
    <citation type="submission" date="2024-01" db="EMBL/GenBank/DDBJ databases">
        <title>A draft genome for a cacao thread blight-causing isolate of Paramarasmius palmivorus.</title>
        <authorList>
            <person name="Baruah I.K."/>
            <person name="Bukari Y."/>
            <person name="Amoako-Attah I."/>
            <person name="Meinhardt L.W."/>
            <person name="Bailey B.A."/>
            <person name="Cohen S.P."/>
        </authorList>
    </citation>
    <scope>NUCLEOTIDE SEQUENCE [LARGE SCALE GENOMIC DNA]</scope>
    <source>
        <strain evidence="2 3">GH-12</strain>
    </source>
</reference>
<evidence type="ECO:0000256" key="1">
    <source>
        <dbReference type="SAM" id="MobiDB-lite"/>
    </source>
</evidence>
<name>A0AAW0ASV9_9AGAR</name>